<dbReference type="GO" id="GO:0005975">
    <property type="term" value="P:carbohydrate metabolic process"/>
    <property type="evidence" value="ECO:0007669"/>
    <property type="project" value="InterPro"/>
</dbReference>
<keyword evidence="7" id="KW-0809">Transit peptide</keyword>
<dbReference type="InterPro" id="IPR002908">
    <property type="entry name" value="Frataxin/CyaY"/>
</dbReference>
<dbReference type="GO" id="GO:0004322">
    <property type="term" value="F:ferroxidase activity"/>
    <property type="evidence" value="ECO:0007669"/>
    <property type="project" value="UniProtKB-EC"/>
</dbReference>
<dbReference type="NCBIfam" id="TIGR03422">
    <property type="entry name" value="mito_frataxin"/>
    <property type="match status" value="1"/>
</dbReference>
<evidence type="ECO:0000256" key="3">
    <source>
        <dbReference type="ARBA" id="ARBA00013107"/>
    </source>
</evidence>
<dbReference type="SUPFAM" id="SSF51445">
    <property type="entry name" value="(Trans)glycosidases"/>
    <property type="match status" value="1"/>
</dbReference>
<dbReference type="SMART" id="SM01219">
    <property type="entry name" value="Frataxin_Cyay"/>
    <property type="match status" value="1"/>
</dbReference>
<evidence type="ECO:0000256" key="11">
    <source>
        <dbReference type="ARBA" id="ARBA00023128"/>
    </source>
</evidence>
<comment type="subcellular location">
    <subcellularLocation>
        <location evidence="1">Mitochondrion</location>
    </subcellularLocation>
</comment>
<keyword evidence="4" id="KW-0409">Iron storage</keyword>
<protein>
    <recommendedName>
        <fullName evidence="3">ferroxidase</fullName>
        <ecNumber evidence="3">1.16.3.1</ecNumber>
    </recommendedName>
</protein>
<dbReference type="GO" id="GO:0006879">
    <property type="term" value="P:intracellular iron ion homeostasis"/>
    <property type="evidence" value="ECO:0007669"/>
    <property type="project" value="UniProtKB-KW"/>
</dbReference>
<dbReference type="InterPro" id="IPR036457">
    <property type="entry name" value="PPM-type-like_dom_sf"/>
</dbReference>
<comment type="catalytic activity">
    <reaction evidence="12">
        <text>4 Fe(2+) + O2 + 4 H(+) = 4 Fe(3+) + 2 H2O</text>
        <dbReference type="Rhea" id="RHEA:11148"/>
        <dbReference type="ChEBI" id="CHEBI:15377"/>
        <dbReference type="ChEBI" id="CHEBI:15378"/>
        <dbReference type="ChEBI" id="CHEBI:15379"/>
        <dbReference type="ChEBI" id="CHEBI:29033"/>
        <dbReference type="ChEBI" id="CHEBI:29034"/>
        <dbReference type="EC" id="1.16.3.1"/>
    </reaction>
</comment>
<keyword evidence="8" id="KW-0560">Oxidoreductase</keyword>
<evidence type="ECO:0000256" key="5">
    <source>
        <dbReference type="ARBA" id="ARBA00022448"/>
    </source>
</evidence>
<dbReference type="AlphaFoldDB" id="A0A4S4ESR0"/>
<dbReference type="PANTHER" id="PTHR16821">
    <property type="entry name" value="FRATAXIN"/>
    <property type="match status" value="1"/>
</dbReference>
<evidence type="ECO:0000256" key="7">
    <source>
        <dbReference type="ARBA" id="ARBA00022946"/>
    </source>
</evidence>
<dbReference type="Gene3D" id="3.60.40.10">
    <property type="entry name" value="PPM-type phosphatase domain"/>
    <property type="match status" value="1"/>
</dbReference>
<evidence type="ECO:0000256" key="4">
    <source>
        <dbReference type="ARBA" id="ARBA00022434"/>
    </source>
</evidence>
<dbReference type="GO" id="GO:0008198">
    <property type="term" value="F:ferrous iron binding"/>
    <property type="evidence" value="ECO:0007669"/>
    <property type="project" value="TreeGrafter"/>
</dbReference>
<dbReference type="FunFam" id="3.30.920.10:FF:000003">
    <property type="entry name" value="Frataxin, mitochondrial"/>
    <property type="match status" value="1"/>
</dbReference>
<proteinExistence type="inferred from homology"/>
<dbReference type="STRING" id="542762.A0A4S4ESR0"/>
<evidence type="ECO:0000256" key="10">
    <source>
        <dbReference type="ARBA" id="ARBA00023065"/>
    </source>
</evidence>
<keyword evidence="14" id="KW-1185">Reference proteome</keyword>
<dbReference type="Gene3D" id="3.30.920.10">
    <property type="entry name" value="Frataxin/CyaY"/>
    <property type="match status" value="1"/>
</dbReference>
<organism evidence="13 14">
    <name type="scientific">Camellia sinensis var. sinensis</name>
    <name type="common">China tea</name>
    <dbReference type="NCBI Taxonomy" id="542762"/>
    <lineage>
        <taxon>Eukaryota</taxon>
        <taxon>Viridiplantae</taxon>
        <taxon>Streptophyta</taxon>
        <taxon>Embryophyta</taxon>
        <taxon>Tracheophyta</taxon>
        <taxon>Spermatophyta</taxon>
        <taxon>Magnoliopsida</taxon>
        <taxon>eudicotyledons</taxon>
        <taxon>Gunneridae</taxon>
        <taxon>Pentapetalae</taxon>
        <taxon>asterids</taxon>
        <taxon>Ericales</taxon>
        <taxon>Theaceae</taxon>
        <taxon>Camellia</taxon>
    </lineage>
</organism>
<keyword evidence="5" id="KW-0813">Transport</keyword>
<dbReference type="EMBL" id="SDRB02002381">
    <property type="protein sequence ID" value="THG19532.1"/>
    <property type="molecule type" value="Genomic_DNA"/>
</dbReference>
<name>A0A4S4ESR0_CAMSN</name>
<evidence type="ECO:0000313" key="13">
    <source>
        <dbReference type="EMBL" id="THG19532.1"/>
    </source>
</evidence>
<keyword evidence="11" id="KW-0496">Mitochondrion</keyword>
<dbReference type="GO" id="GO:0004553">
    <property type="term" value="F:hydrolase activity, hydrolyzing O-glycosyl compounds"/>
    <property type="evidence" value="ECO:0007669"/>
    <property type="project" value="InterPro"/>
</dbReference>
<sequence>MASCSSSTKLLRLRGLVSRALKPPSSSSSTINKSFLCSSAYLLEASKCARRPSLSPPSRSFCSRPLNLDVGEGPATIDYQCEDDFHNLADSTIHGLLEKLEEYGDSVDIDGFDIDYGNQVLTMKLGASGTYVLNKQTPNRQIWLSSPVSGPSRFDWDQDAQAWVYRRTKANLSKVVSDEARAMYNGGMAGLTYWSPNVNIFRDPRWGRGQETPGEDPVLAGKYAASYVRGLQGNSGNQLKVAACCKHYTAYDLDNWNSVDRYRFNAREKYVERVNGMVIQLKWNFRAGILMNAYFFRAEIAMIKVGFRDWLFADAAIRGVPHPAQAVEIVYNNPRPGIARRLLKSALNEAARKREMRYNDLKKLEKGVRRFFHDDITVVIIFIDHELLVKNTTVPELSIRGFVDTVGPSNFNILQGMDAKAKAKNVV</sequence>
<dbReference type="PROSITE" id="PS50810">
    <property type="entry name" value="FRATAXIN_2"/>
    <property type="match status" value="1"/>
</dbReference>
<evidence type="ECO:0000256" key="12">
    <source>
        <dbReference type="ARBA" id="ARBA00047990"/>
    </source>
</evidence>
<dbReference type="NCBIfam" id="TIGR03421">
    <property type="entry name" value="FeS_CyaY"/>
    <property type="match status" value="1"/>
</dbReference>
<evidence type="ECO:0000256" key="1">
    <source>
        <dbReference type="ARBA" id="ARBA00004173"/>
    </source>
</evidence>
<reference evidence="13 14" key="1">
    <citation type="journal article" date="2018" name="Proc. Natl. Acad. Sci. U.S.A.">
        <title>Draft genome sequence of Camellia sinensis var. sinensis provides insights into the evolution of the tea genome and tea quality.</title>
        <authorList>
            <person name="Wei C."/>
            <person name="Yang H."/>
            <person name="Wang S."/>
            <person name="Zhao J."/>
            <person name="Liu C."/>
            <person name="Gao L."/>
            <person name="Xia E."/>
            <person name="Lu Y."/>
            <person name="Tai Y."/>
            <person name="She G."/>
            <person name="Sun J."/>
            <person name="Cao H."/>
            <person name="Tong W."/>
            <person name="Gao Q."/>
            <person name="Li Y."/>
            <person name="Deng W."/>
            <person name="Jiang X."/>
            <person name="Wang W."/>
            <person name="Chen Q."/>
            <person name="Zhang S."/>
            <person name="Li H."/>
            <person name="Wu J."/>
            <person name="Wang P."/>
            <person name="Li P."/>
            <person name="Shi C."/>
            <person name="Zheng F."/>
            <person name="Jian J."/>
            <person name="Huang B."/>
            <person name="Shan D."/>
            <person name="Shi M."/>
            <person name="Fang C."/>
            <person name="Yue Y."/>
            <person name="Li F."/>
            <person name="Li D."/>
            <person name="Wei S."/>
            <person name="Han B."/>
            <person name="Jiang C."/>
            <person name="Yin Y."/>
            <person name="Xia T."/>
            <person name="Zhang Z."/>
            <person name="Bennetzen J.L."/>
            <person name="Zhao S."/>
            <person name="Wan X."/>
        </authorList>
    </citation>
    <scope>NUCLEOTIDE SEQUENCE [LARGE SCALE GENOMIC DNA]</scope>
    <source>
        <strain evidence="14">cv. Shuchazao</strain>
        <tissue evidence="13">Leaf</tissue>
    </source>
</reference>
<dbReference type="PANTHER" id="PTHR16821:SF2">
    <property type="entry name" value="FRATAXIN, MITOCHONDRIAL"/>
    <property type="match status" value="1"/>
</dbReference>
<dbReference type="GO" id="GO:0034986">
    <property type="term" value="F:iron chaperone activity"/>
    <property type="evidence" value="ECO:0007669"/>
    <property type="project" value="TreeGrafter"/>
</dbReference>
<keyword evidence="6" id="KW-0410">Iron transport</keyword>
<dbReference type="InterPro" id="IPR020895">
    <property type="entry name" value="Frataxin_CS"/>
</dbReference>
<evidence type="ECO:0000313" key="14">
    <source>
        <dbReference type="Proteomes" id="UP000306102"/>
    </source>
</evidence>
<dbReference type="Proteomes" id="UP000306102">
    <property type="component" value="Unassembled WGS sequence"/>
</dbReference>
<dbReference type="InterPro" id="IPR036524">
    <property type="entry name" value="Frataxin/CyaY_sf"/>
</dbReference>
<dbReference type="InterPro" id="IPR017789">
    <property type="entry name" value="Frataxin"/>
</dbReference>
<accession>A0A4S4ESR0</accession>
<evidence type="ECO:0000256" key="8">
    <source>
        <dbReference type="ARBA" id="ARBA00023002"/>
    </source>
</evidence>
<evidence type="ECO:0000256" key="6">
    <source>
        <dbReference type="ARBA" id="ARBA00022496"/>
    </source>
</evidence>
<evidence type="ECO:0000256" key="2">
    <source>
        <dbReference type="ARBA" id="ARBA00008183"/>
    </source>
</evidence>
<dbReference type="GO" id="GO:0008199">
    <property type="term" value="F:ferric iron binding"/>
    <property type="evidence" value="ECO:0007669"/>
    <property type="project" value="InterPro"/>
</dbReference>
<keyword evidence="9" id="KW-0408">Iron</keyword>
<dbReference type="InterPro" id="IPR017853">
    <property type="entry name" value="GH"/>
</dbReference>
<dbReference type="PROSITE" id="PS01344">
    <property type="entry name" value="FRATAXIN_1"/>
    <property type="match status" value="1"/>
</dbReference>
<keyword evidence="10" id="KW-0406">Ion transport</keyword>
<dbReference type="EC" id="1.16.3.1" evidence="3"/>
<dbReference type="GO" id="GO:0005739">
    <property type="term" value="C:mitochondrion"/>
    <property type="evidence" value="ECO:0007669"/>
    <property type="project" value="UniProtKB-SubCell"/>
</dbReference>
<comment type="caution">
    <text evidence="13">The sequence shown here is derived from an EMBL/GenBank/DDBJ whole genome shotgun (WGS) entry which is preliminary data.</text>
</comment>
<dbReference type="SUPFAM" id="SSF55387">
    <property type="entry name" value="Frataxin/Nqo15-like"/>
    <property type="match status" value="1"/>
</dbReference>
<gene>
    <name evidence="13" type="ORF">TEA_027438</name>
</gene>
<comment type="similarity">
    <text evidence="2">Belongs to the frataxin family.</text>
</comment>
<dbReference type="GO" id="GO:0016226">
    <property type="term" value="P:iron-sulfur cluster assembly"/>
    <property type="evidence" value="ECO:0007669"/>
    <property type="project" value="InterPro"/>
</dbReference>
<evidence type="ECO:0000256" key="9">
    <source>
        <dbReference type="ARBA" id="ARBA00023004"/>
    </source>
</evidence>
<dbReference type="PRINTS" id="PR00904">
    <property type="entry name" value="FRATAXIN"/>
</dbReference>
<dbReference type="GO" id="GO:0006826">
    <property type="term" value="P:iron ion transport"/>
    <property type="evidence" value="ECO:0007669"/>
    <property type="project" value="UniProtKB-KW"/>
</dbReference>
<dbReference type="GO" id="GO:0051537">
    <property type="term" value="F:2 iron, 2 sulfur cluster binding"/>
    <property type="evidence" value="ECO:0007669"/>
    <property type="project" value="TreeGrafter"/>
</dbReference>
<dbReference type="Pfam" id="PF01491">
    <property type="entry name" value="Frataxin_Cyay"/>
    <property type="match status" value="1"/>
</dbReference>